<dbReference type="NCBIfam" id="TIGR00675">
    <property type="entry name" value="dcm"/>
    <property type="match status" value="1"/>
</dbReference>
<proteinExistence type="inferred from homology"/>
<dbReference type="EC" id="2.1.1.37" evidence="8"/>
<dbReference type="InterPro" id="IPR018117">
    <property type="entry name" value="C5_DNA_meth_AS"/>
</dbReference>
<dbReference type="Gene3D" id="3.40.50.150">
    <property type="entry name" value="Vaccinia Virus protein VP39"/>
    <property type="match status" value="1"/>
</dbReference>
<dbReference type="GO" id="GO:0003886">
    <property type="term" value="F:DNA (cytosine-5-)-methyltransferase activity"/>
    <property type="evidence" value="ECO:0007669"/>
    <property type="project" value="UniProtKB-EC"/>
</dbReference>
<evidence type="ECO:0000313" key="9">
    <source>
        <dbReference type="EMBL" id="OPA78878.1"/>
    </source>
</evidence>
<comment type="caution">
    <text evidence="9">The sequence shown here is derived from an EMBL/GenBank/DDBJ whole genome shotgun (WGS) entry which is preliminary data.</text>
</comment>
<dbReference type="InterPro" id="IPR001525">
    <property type="entry name" value="C5_MeTfrase"/>
</dbReference>
<dbReference type="Proteomes" id="UP000189728">
    <property type="component" value="Unassembled WGS sequence"/>
</dbReference>
<dbReference type="InterPro" id="IPR050750">
    <property type="entry name" value="C5-MTase"/>
</dbReference>
<evidence type="ECO:0000256" key="8">
    <source>
        <dbReference type="RuleBase" id="RU000417"/>
    </source>
</evidence>
<comment type="similarity">
    <text evidence="6 7">Belongs to the class I-like SAM-binding methyltransferase superfamily. C5-methyltransferase family.</text>
</comment>
<evidence type="ECO:0000256" key="1">
    <source>
        <dbReference type="ARBA" id="ARBA00022603"/>
    </source>
</evidence>
<dbReference type="PANTHER" id="PTHR46098">
    <property type="entry name" value="TRNA (CYTOSINE(38)-C(5))-METHYLTRANSFERASE"/>
    <property type="match status" value="1"/>
</dbReference>
<dbReference type="Pfam" id="PF00145">
    <property type="entry name" value="DNA_methylase"/>
    <property type="match status" value="1"/>
</dbReference>
<sequence length="342" mass="39132">MKVAGFFAGVGGIELGFQQAGFEVVWSNEIDKKAAITFKYNHSSKLIVDDIYNIKSEDVPDVDIIVGGFPCQAFSVAGYQKGFEDERGEVFFKLAQIISKKNPRVIFIENVKNLLSHDKGNTYRVIKETLESYGYHLKTMVLNASEYGNIPQNRERIYIIGFLDEEDLYNFRSIEPEVLSKKVSDIIDFNKKVDNKYYYTEESCKFYDTLKSEVKNEETLYQWRRVYVRENKSNLCPTLTANMGTGGHNVPIVLTKYGIRKLTPKECFMFQGYPSEFKLPNDVAMSHLYKQAGNSVVVPVIYRLASEIKESLKRTDMSKLKVGTTSSNVDFSERKERVFALG</sequence>
<evidence type="ECO:0000256" key="3">
    <source>
        <dbReference type="ARBA" id="ARBA00022691"/>
    </source>
</evidence>
<comment type="catalytic activity">
    <reaction evidence="5 8">
        <text>a 2'-deoxycytidine in DNA + S-adenosyl-L-methionine = a 5-methyl-2'-deoxycytidine in DNA + S-adenosyl-L-homocysteine + H(+)</text>
        <dbReference type="Rhea" id="RHEA:13681"/>
        <dbReference type="Rhea" id="RHEA-COMP:11369"/>
        <dbReference type="Rhea" id="RHEA-COMP:11370"/>
        <dbReference type="ChEBI" id="CHEBI:15378"/>
        <dbReference type="ChEBI" id="CHEBI:57856"/>
        <dbReference type="ChEBI" id="CHEBI:59789"/>
        <dbReference type="ChEBI" id="CHEBI:85452"/>
        <dbReference type="ChEBI" id="CHEBI:85454"/>
        <dbReference type="EC" id="2.1.1.37"/>
    </reaction>
</comment>
<dbReference type="GO" id="GO:0032259">
    <property type="term" value="P:methylation"/>
    <property type="evidence" value="ECO:0007669"/>
    <property type="project" value="UniProtKB-KW"/>
</dbReference>
<evidence type="ECO:0000256" key="7">
    <source>
        <dbReference type="RuleBase" id="RU000416"/>
    </source>
</evidence>
<evidence type="ECO:0000256" key="5">
    <source>
        <dbReference type="ARBA" id="ARBA00047422"/>
    </source>
</evidence>
<keyword evidence="4" id="KW-0680">Restriction system</keyword>
<dbReference type="AlphaFoldDB" id="A0AAX0LCE2"/>
<evidence type="ECO:0000256" key="6">
    <source>
        <dbReference type="PROSITE-ProRule" id="PRU01016"/>
    </source>
</evidence>
<dbReference type="GO" id="GO:0009307">
    <property type="term" value="P:DNA restriction-modification system"/>
    <property type="evidence" value="ECO:0007669"/>
    <property type="project" value="UniProtKB-KW"/>
</dbReference>
<dbReference type="InterPro" id="IPR029063">
    <property type="entry name" value="SAM-dependent_MTases_sf"/>
</dbReference>
<reference evidence="9 10" key="1">
    <citation type="submission" date="2016-08" db="EMBL/GenBank/DDBJ databases">
        <title>Campylobacter species from sea mammals.</title>
        <authorList>
            <person name="Gilbert M.J."/>
            <person name="Byrne B.A."/>
            <person name="Zomer A.L."/>
            <person name="Wagenaar J.A."/>
        </authorList>
    </citation>
    <scope>NUCLEOTIDE SEQUENCE [LARGE SCALE GENOMIC DNA]</scope>
    <source>
        <strain evidence="9 10">1105248</strain>
    </source>
</reference>
<dbReference type="RefSeq" id="WP_078387543.1">
    <property type="nucleotide sequence ID" value="NZ_CP012546.1"/>
</dbReference>
<dbReference type="PANTHER" id="PTHR46098:SF1">
    <property type="entry name" value="TRNA (CYTOSINE(38)-C(5))-METHYLTRANSFERASE"/>
    <property type="match status" value="1"/>
</dbReference>
<dbReference type="InterPro" id="IPR031303">
    <property type="entry name" value="C5_meth_CS"/>
</dbReference>
<dbReference type="EMBL" id="MCRK01000024">
    <property type="protein sequence ID" value="OPA78878.1"/>
    <property type="molecule type" value="Genomic_DNA"/>
</dbReference>
<keyword evidence="2 6" id="KW-0808">Transferase</keyword>
<dbReference type="SUPFAM" id="SSF53335">
    <property type="entry name" value="S-adenosyl-L-methionine-dependent methyltransferases"/>
    <property type="match status" value="1"/>
</dbReference>
<dbReference type="Gene3D" id="3.90.120.10">
    <property type="entry name" value="DNA Methylase, subunit A, domain 2"/>
    <property type="match status" value="1"/>
</dbReference>
<accession>A0AAX0LCE2</accession>
<protein>
    <recommendedName>
        <fullName evidence="8">Cytosine-specific methyltransferase</fullName>
        <ecNumber evidence="8">2.1.1.37</ecNumber>
    </recommendedName>
</protein>
<feature type="active site" evidence="6">
    <location>
        <position position="71"/>
    </location>
</feature>
<evidence type="ECO:0000256" key="2">
    <source>
        <dbReference type="ARBA" id="ARBA00022679"/>
    </source>
</evidence>
<evidence type="ECO:0000256" key="4">
    <source>
        <dbReference type="ARBA" id="ARBA00022747"/>
    </source>
</evidence>
<dbReference type="PRINTS" id="PR00105">
    <property type="entry name" value="C5METTRFRASE"/>
</dbReference>
<dbReference type="PROSITE" id="PS51679">
    <property type="entry name" value="SAM_MT_C5"/>
    <property type="match status" value="1"/>
</dbReference>
<dbReference type="CDD" id="cd00315">
    <property type="entry name" value="Cyt_C5_DNA_methylase"/>
    <property type="match status" value="1"/>
</dbReference>
<dbReference type="PROSITE" id="PS00095">
    <property type="entry name" value="C5_MTASE_2"/>
    <property type="match status" value="1"/>
</dbReference>
<name>A0AAX0LCE2_9BACT</name>
<gene>
    <name evidence="9" type="ORF">BFG04_02310</name>
</gene>
<evidence type="ECO:0000313" key="10">
    <source>
        <dbReference type="Proteomes" id="UP000189728"/>
    </source>
</evidence>
<keyword evidence="3 6" id="KW-0949">S-adenosyl-L-methionine</keyword>
<organism evidence="9 10">
    <name type="scientific">Campylobacter pinnipediorum subsp. pinnipediorum</name>
    <dbReference type="NCBI Taxonomy" id="1660067"/>
    <lineage>
        <taxon>Bacteria</taxon>
        <taxon>Pseudomonadati</taxon>
        <taxon>Campylobacterota</taxon>
        <taxon>Epsilonproteobacteria</taxon>
        <taxon>Campylobacterales</taxon>
        <taxon>Campylobacteraceae</taxon>
        <taxon>Campylobacter</taxon>
    </lineage>
</organism>
<dbReference type="PROSITE" id="PS00094">
    <property type="entry name" value="C5_MTASE_1"/>
    <property type="match status" value="1"/>
</dbReference>
<keyword evidence="1 6" id="KW-0489">Methyltransferase</keyword>